<proteinExistence type="inferred from homology"/>
<keyword evidence="3 5" id="KW-0378">Hydrolase</keyword>
<protein>
    <submittedName>
        <fullName evidence="8">Subtilase family protein</fullName>
    </submittedName>
</protein>
<evidence type="ECO:0000259" key="7">
    <source>
        <dbReference type="Pfam" id="PF00082"/>
    </source>
</evidence>
<evidence type="ECO:0000256" key="2">
    <source>
        <dbReference type="ARBA" id="ARBA00022670"/>
    </source>
</evidence>
<feature type="active site" description="Charge relay system" evidence="5">
    <location>
        <position position="211"/>
    </location>
</feature>
<keyword evidence="4 5" id="KW-0720">Serine protease</keyword>
<dbReference type="EMBL" id="FOLQ01000014">
    <property type="protein sequence ID" value="SFE45755.1"/>
    <property type="molecule type" value="Genomic_DNA"/>
</dbReference>
<dbReference type="Pfam" id="PF00082">
    <property type="entry name" value="Peptidase_S8"/>
    <property type="match status" value="1"/>
</dbReference>
<dbReference type="InterPro" id="IPR000209">
    <property type="entry name" value="Peptidase_S8/S53_dom"/>
</dbReference>
<dbReference type="PROSITE" id="PS51892">
    <property type="entry name" value="SUBTILASE"/>
    <property type="match status" value="1"/>
</dbReference>
<feature type="domain" description="Peptidase S8/S53" evidence="7">
    <location>
        <begin position="203"/>
        <end position="447"/>
    </location>
</feature>
<dbReference type="InterPro" id="IPR050131">
    <property type="entry name" value="Peptidase_S8_subtilisin-like"/>
</dbReference>
<dbReference type="GO" id="GO:0005615">
    <property type="term" value="C:extracellular space"/>
    <property type="evidence" value="ECO:0007669"/>
    <property type="project" value="TreeGrafter"/>
</dbReference>
<feature type="region of interest" description="Disordered" evidence="6">
    <location>
        <begin position="1"/>
        <end position="23"/>
    </location>
</feature>
<dbReference type="PANTHER" id="PTHR43806">
    <property type="entry name" value="PEPTIDASE S8"/>
    <property type="match status" value="1"/>
</dbReference>
<dbReference type="GO" id="GO:0004252">
    <property type="term" value="F:serine-type endopeptidase activity"/>
    <property type="evidence" value="ECO:0007669"/>
    <property type="project" value="UniProtKB-UniRule"/>
</dbReference>
<keyword evidence="2 5" id="KW-0645">Protease</keyword>
<sequence>MIKSGYNEREERPYGGDDDNKPYRIVPGQLSNRELLKNDRRVKDPTQRLFPVEAIISRGRIINPQQFIVALKNDPKVSASAEAATWKVGNQFSLVSKKVGYQVEVIKSRRCSPNGKRYVLLQTVNKKEWINQLEGNTIDIVNAQGNSVGTIHGGGSNSGGQGHSGGQSNCFGAAQLVKPLANAQSELTNSGKPDRSDSLATSEKVIVAILDSGIISGPASGDQSVTCSDPNQFGWNFVDNNPFTKDDHPGWHGTKISTIIKRYARNAEILPVKVANMNGVLDLYDVLCGLEYARTHGAKLVNASWSFTGSENNTVETDFPLLLGVIRDLDESGVMVVAAAGNRSQYVKEADGEIARDDAPKIYPACYSGIQCNVITVTTVIHKSNKFVAFENYSPQFVDTGVLPNTQPPLDPGTFIIPGFIDSYEGSSFATPVVVARVANVLNSLTGYAGKRRILHQLSGFHEEDDLANEIRDGGCYITE</sequence>
<gene>
    <name evidence="8" type="ORF">SAMN05216167_11442</name>
</gene>
<feature type="active site" description="Charge relay system" evidence="5">
    <location>
        <position position="252"/>
    </location>
</feature>
<comment type="similarity">
    <text evidence="1 5">Belongs to the peptidase S8 family.</text>
</comment>
<dbReference type="Proteomes" id="UP000198598">
    <property type="component" value="Unassembled WGS sequence"/>
</dbReference>
<evidence type="ECO:0000313" key="9">
    <source>
        <dbReference type="Proteomes" id="UP000198598"/>
    </source>
</evidence>
<dbReference type="InterPro" id="IPR036852">
    <property type="entry name" value="Peptidase_S8/S53_dom_sf"/>
</dbReference>
<organism evidence="8 9">
    <name type="scientific">Spirosoma endophyticum</name>
    <dbReference type="NCBI Taxonomy" id="662367"/>
    <lineage>
        <taxon>Bacteria</taxon>
        <taxon>Pseudomonadati</taxon>
        <taxon>Bacteroidota</taxon>
        <taxon>Cytophagia</taxon>
        <taxon>Cytophagales</taxon>
        <taxon>Cytophagaceae</taxon>
        <taxon>Spirosoma</taxon>
    </lineage>
</organism>
<evidence type="ECO:0000256" key="6">
    <source>
        <dbReference type="SAM" id="MobiDB-lite"/>
    </source>
</evidence>
<dbReference type="GO" id="GO:0006508">
    <property type="term" value="P:proteolysis"/>
    <property type="evidence" value="ECO:0007669"/>
    <property type="project" value="UniProtKB-KW"/>
</dbReference>
<feature type="active site" description="Charge relay system" evidence="5">
    <location>
        <position position="428"/>
    </location>
</feature>
<name>A0A1I2ANY7_9BACT</name>
<dbReference type="Gene3D" id="3.40.50.200">
    <property type="entry name" value="Peptidase S8/S53 domain"/>
    <property type="match status" value="1"/>
</dbReference>
<evidence type="ECO:0000256" key="3">
    <source>
        <dbReference type="ARBA" id="ARBA00022801"/>
    </source>
</evidence>
<feature type="compositionally biased region" description="Basic and acidic residues" evidence="6">
    <location>
        <begin position="1"/>
        <end position="22"/>
    </location>
</feature>
<dbReference type="OrthoDB" id="957637at2"/>
<evidence type="ECO:0000313" key="8">
    <source>
        <dbReference type="EMBL" id="SFE45755.1"/>
    </source>
</evidence>
<evidence type="ECO:0000256" key="4">
    <source>
        <dbReference type="ARBA" id="ARBA00022825"/>
    </source>
</evidence>
<evidence type="ECO:0000256" key="1">
    <source>
        <dbReference type="ARBA" id="ARBA00011073"/>
    </source>
</evidence>
<dbReference type="STRING" id="662367.SAMN05216167_11442"/>
<reference evidence="8 9" key="1">
    <citation type="submission" date="2016-10" db="EMBL/GenBank/DDBJ databases">
        <authorList>
            <person name="de Groot N.N."/>
        </authorList>
    </citation>
    <scope>NUCLEOTIDE SEQUENCE [LARGE SCALE GENOMIC DNA]</scope>
    <source>
        <strain evidence="8 9">DSM 26130</strain>
    </source>
</reference>
<dbReference type="PANTHER" id="PTHR43806:SF11">
    <property type="entry name" value="CEREVISIN-RELATED"/>
    <property type="match status" value="1"/>
</dbReference>
<accession>A0A1I2ANY7</accession>
<dbReference type="AlphaFoldDB" id="A0A1I2ANY7"/>
<keyword evidence="9" id="KW-1185">Reference proteome</keyword>
<dbReference type="SUPFAM" id="SSF52743">
    <property type="entry name" value="Subtilisin-like"/>
    <property type="match status" value="1"/>
</dbReference>
<dbReference type="RefSeq" id="WP_093831626.1">
    <property type="nucleotide sequence ID" value="NZ_FOLQ01000014.1"/>
</dbReference>
<evidence type="ECO:0000256" key="5">
    <source>
        <dbReference type="PROSITE-ProRule" id="PRU01240"/>
    </source>
</evidence>